<evidence type="ECO:0000313" key="2">
    <source>
        <dbReference type="Proteomes" id="UP000011115"/>
    </source>
</evidence>
<sequence>MRRIEQYFRRNPIPLDRGSPRGAFSIEGIEDPIFGKVEGKITEGFTGRESLYEP</sequence>
<dbReference type="AlphaFoldDB" id="M1DKB2"/>
<reference evidence="1" key="2">
    <citation type="submission" date="2015-06" db="UniProtKB">
        <authorList>
            <consortium name="EnsemblPlants"/>
        </authorList>
    </citation>
    <scope>IDENTIFICATION</scope>
    <source>
        <strain evidence="1">DM1-3 516 R44</strain>
    </source>
</reference>
<protein>
    <submittedName>
        <fullName evidence="1">Uncharacterized protein</fullName>
    </submittedName>
</protein>
<evidence type="ECO:0000313" key="1">
    <source>
        <dbReference type="EnsemblPlants" id="PGSC0003DMT400090400"/>
    </source>
</evidence>
<dbReference type="EnsemblPlants" id="PGSC0003DMT400090400">
    <property type="protein sequence ID" value="PGSC0003DMT400090400"/>
    <property type="gene ID" value="PGSC0003DMG400039971"/>
</dbReference>
<organism evidence="1 2">
    <name type="scientific">Solanum tuberosum</name>
    <name type="common">Potato</name>
    <dbReference type="NCBI Taxonomy" id="4113"/>
    <lineage>
        <taxon>Eukaryota</taxon>
        <taxon>Viridiplantae</taxon>
        <taxon>Streptophyta</taxon>
        <taxon>Embryophyta</taxon>
        <taxon>Tracheophyta</taxon>
        <taxon>Spermatophyta</taxon>
        <taxon>Magnoliopsida</taxon>
        <taxon>eudicotyledons</taxon>
        <taxon>Gunneridae</taxon>
        <taxon>Pentapetalae</taxon>
        <taxon>asterids</taxon>
        <taxon>lamiids</taxon>
        <taxon>Solanales</taxon>
        <taxon>Solanaceae</taxon>
        <taxon>Solanoideae</taxon>
        <taxon>Solaneae</taxon>
        <taxon>Solanum</taxon>
    </lineage>
</organism>
<accession>M1DKB2</accession>
<dbReference type="Gramene" id="PGSC0003DMT400090400">
    <property type="protein sequence ID" value="PGSC0003DMT400090400"/>
    <property type="gene ID" value="PGSC0003DMG400039971"/>
</dbReference>
<name>M1DKB2_SOLTU</name>
<dbReference type="PaxDb" id="4113-PGSC0003DMT400090400"/>
<keyword evidence="2" id="KW-1185">Reference proteome</keyword>
<dbReference type="HOGENOM" id="CLU_3054195_0_0_1"/>
<dbReference type="InParanoid" id="M1DKB2"/>
<proteinExistence type="predicted"/>
<reference evidence="2" key="1">
    <citation type="journal article" date="2011" name="Nature">
        <title>Genome sequence and analysis of the tuber crop potato.</title>
        <authorList>
            <consortium name="The Potato Genome Sequencing Consortium"/>
        </authorList>
    </citation>
    <scope>NUCLEOTIDE SEQUENCE [LARGE SCALE GENOMIC DNA]</scope>
    <source>
        <strain evidence="2">cv. DM1-3 516 R44</strain>
    </source>
</reference>
<dbReference type="Proteomes" id="UP000011115">
    <property type="component" value="Unassembled WGS sequence"/>
</dbReference>